<organism evidence="1 2">
    <name type="scientific">Gossypium arboreum</name>
    <name type="common">Tree cotton</name>
    <name type="synonym">Gossypium nanking</name>
    <dbReference type="NCBI Taxonomy" id="29729"/>
    <lineage>
        <taxon>Eukaryota</taxon>
        <taxon>Viridiplantae</taxon>
        <taxon>Streptophyta</taxon>
        <taxon>Embryophyta</taxon>
        <taxon>Tracheophyta</taxon>
        <taxon>Spermatophyta</taxon>
        <taxon>Magnoliopsida</taxon>
        <taxon>eudicotyledons</taxon>
        <taxon>Gunneridae</taxon>
        <taxon>Pentapetalae</taxon>
        <taxon>rosids</taxon>
        <taxon>malvids</taxon>
        <taxon>Malvales</taxon>
        <taxon>Malvaceae</taxon>
        <taxon>Malvoideae</taxon>
        <taxon>Gossypium</taxon>
    </lineage>
</organism>
<dbReference type="Proteomes" id="UP000032142">
    <property type="component" value="Unassembled WGS sequence"/>
</dbReference>
<dbReference type="EMBL" id="JRRC01417271">
    <property type="protein sequence ID" value="KHG04719.1"/>
    <property type="molecule type" value="Genomic_DNA"/>
</dbReference>
<accession>A0A0B0MYY9</accession>
<reference evidence="2" key="1">
    <citation type="submission" date="2014-09" db="EMBL/GenBank/DDBJ databases">
        <authorList>
            <person name="Mudge J."/>
            <person name="Ramaraj T."/>
            <person name="Lindquist I.E."/>
            <person name="Bharti A.K."/>
            <person name="Sundararajan A."/>
            <person name="Cameron C.T."/>
            <person name="Woodward J.E."/>
            <person name="May G.D."/>
            <person name="Brubaker C."/>
            <person name="Broadhvest J."/>
            <person name="Wilkins T.A."/>
        </authorList>
    </citation>
    <scope>NUCLEOTIDE SEQUENCE</scope>
    <source>
        <strain evidence="2">cv. AKA8401</strain>
    </source>
</reference>
<proteinExistence type="predicted"/>
<keyword evidence="2" id="KW-1185">Reference proteome</keyword>
<evidence type="ECO:0000313" key="2">
    <source>
        <dbReference type="Proteomes" id="UP000032142"/>
    </source>
</evidence>
<protein>
    <submittedName>
        <fullName evidence="1">Uncharacterized protein</fullName>
    </submittedName>
</protein>
<comment type="caution">
    <text evidence="1">The sequence shown here is derived from an EMBL/GenBank/DDBJ whole genome shotgun (WGS) entry which is preliminary data.</text>
</comment>
<dbReference type="AlphaFoldDB" id="A0A0B0MYY9"/>
<name>A0A0B0MYY9_GOSAR</name>
<evidence type="ECO:0000313" key="1">
    <source>
        <dbReference type="EMBL" id="KHG04719.1"/>
    </source>
</evidence>
<gene>
    <name evidence="1" type="ORF">F383_28726</name>
</gene>
<sequence length="17" mass="1937">MRENRSVGASYKSYTGM</sequence>